<sequence length="89" mass="9713">GLRGREEFGPDATPGSYALEAVPGCGGRRDGRGGASVIILEPRIPGSFAELRDLWTLTWTSFKETHGPLMDKNMNQIVFWHSNPSTLGK</sequence>
<feature type="non-terminal residue" evidence="1">
    <location>
        <position position="1"/>
    </location>
</feature>
<organism evidence="1 2">
    <name type="scientific">Sousa chinensis</name>
    <name type="common">Indo-pacific humpbacked dolphin</name>
    <name type="synonym">Steno chinensis</name>
    <dbReference type="NCBI Taxonomy" id="103600"/>
    <lineage>
        <taxon>Eukaryota</taxon>
        <taxon>Metazoa</taxon>
        <taxon>Chordata</taxon>
        <taxon>Craniata</taxon>
        <taxon>Vertebrata</taxon>
        <taxon>Euteleostomi</taxon>
        <taxon>Mammalia</taxon>
        <taxon>Eutheria</taxon>
        <taxon>Laurasiatheria</taxon>
        <taxon>Artiodactyla</taxon>
        <taxon>Whippomorpha</taxon>
        <taxon>Cetacea</taxon>
        <taxon>Odontoceti</taxon>
        <taxon>Delphinidae</taxon>
        <taxon>Sousa</taxon>
    </lineage>
</organism>
<evidence type="ECO:0000313" key="1">
    <source>
        <dbReference type="EMBL" id="TEA41107.1"/>
    </source>
</evidence>
<dbReference type="Proteomes" id="UP000295264">
    <property type="component" value="Unassembled WGS sequence"/>
</dbReference>
<feature type="non-terminal residue" evidence="1">
    <location>
        <position position="89"/>
    </location>
</feature>
<dbReference type="EMBL" id="QWLN02001703">
    <property type="protein sequence ID" value="TEA41107.1"/>
    <property type="molecule type" value="Genomic_DNA"/>
</dbReference>
<reference evidence="1 2" key="1">
    <citation type="journal article" date="2018" name="Genomics">
        <title>Molecular footprints of inshore aquatic adaptation in Indo-Pacific humpback dolphin (Sousa chinensis).</title>
        <authorList>
            <person name="Ming Y."/>
            <person name="Jian J."/>
            <person name="Yu F."/>
            <person name="Yu X."/>
            <person name="Wang J."/>
            <person name="Liu W."/>
        </authorList>
    </citation>
    <scope>NUCLEOTIDE SEQUENCE [LARGE SCALE GENOMIC DNA]</scope>
    <source>
        <strain evidence="1">MY-2018</strain>
        <tissue evidence="1">Skin</tissue>
    </source>
</reference>
<proteinExistence type="predicted"/>
<evidence type="ECO:0000313" key="2">
    <source>
        <dbReference type="Proteomes" id="UP000295264"/>
    </source>
</evidence>
<comment type="caution">
    <text evidence="1">The sequence shown here is derived from an EMBL/GenBank/DDBJ whole genome shotgun (WGS) entry which is preliminary data.</text>
</comment>
<dbReference type="AlphaFoldDB" id="A0A484GZ51"/>
<name>A0A484GZ51_SOUCH</name>
<gene>
    <name evidence="1" type="ORF">DBR06_SOUSAS18010006</name>
</gene>
<accession>A0A484GZ51</accession>
<keyword evidence="2" id="KW-1185">Reference proteome</keyword>
<protein>
    <submittedName>
        <fullName evidence="1">Uncharacterized protein</fullName>
    </submittedName>
</protein>